<feature type="compositionally biased region" description="Polar residues" evidence="1">
    <location>
        <begin position="63"/>
        <end position="77"/>
    </location>
</feature>
<sequence>MPTKFGTTQNQPTFTLIVFDDCAKRTYFLATRHGSTKPNANPQPTSVSSSKTQSVQSSPNYKAFSSPNQTIERSSPSYKAIFIKSPN</sequence>
<dbReference type="EMBL" id="AB024037">
    <property type="protein sequence ID" value="BAA97407.1"/>
    <property type="molecule type" value="Genomic_DNA"/>
</dbReference>
<evidence type="ECO:0000256" key="1">
    <source>
        <dbReference type="SAM" id="MobiDB-lite"/>
    </source>
</evidence>
<dbReference type="AlphaFoldDB" id="Q9LTN3"/>
<accession>Q9LTN3</accession>
<evidence type="ECO:0000313" key="2">
    <source>
        <dbReference type="EMBL" id="BAA97407.1"/>
    </source>
</evidence>
<protein>
    <submittedName>
        <fullName evidence="2">Uncharacterized protein</fullName>
    </submittedName>
</protein>
<reference evidence="2" key="1">
    <citation type="journal article" date="2000" name="DNA Res.">
        <title>Structural analysis of Arabidopsis thaliana chromosome 5. X. Sequence features of the regions of 3,076,755 bp covered by sixty P1 and TAC clones.</title>
        <authorList>
            <person name="Sato S."/>
            <person name="Nakamura Y."/>
            <person name="Kaneko T."/>
            <person name="Katoh T."/>
            <person name="Asamizu E."/>
            <person name="Kotani H."/>
            <person name="Tabata S."/>
        </authorList>
    </citation>
    <scope>NUCLEOTIDE SEQUENCE [LARGE SCALE GENOMIC DNA]</scope>
    <source>
        <strain>cv. Columbia</strain>
    </source>
</reference>
<proteinExistence type="predicted"/>
<feature type="region of interest" description="Disordered" evidence="1">
    <location>
        <begin position="31"/>
        <end position="87"/>
    </location>
</feature>
<feature type="compositionally biased region" description="Low complexity" evidence="1">
    <location>
        <begin position="42"/>
        <end position="59"/>
    </location>
</feature>
<name>Q9LTN3_ARATH</name>
<organism evidence="2">
    <name type="scientific">Arabidopsis thaliana</name>
    <name type="common">Mouse-ear cress</name>
    <dbReference type="NCBI Taxonomy" id="3702"/>
    <lineage>
        <taxon>Eukaryota</taxon>
        <taxon>Viridiplantae</taxon>
        <taxon>Streptophyta</taxon>
        <taxon>Embryophyta</taxon>
        <taxon>Tracheophyta</taxon>
        <taxon>Spermatophyta</taxon>
        <taxon>Magnoliopsida</taxon>
        <taxon>eudicotyledons</taxon>
        <taxon>Gunneridae</taxon>
        <taxon>Pentapetalae</taxon>
        <taxon>rosids</taxon>
        <taxon>malvids</taxon>
        <taxon>Brassicales</taxon>
        <taxon>Brassicaceae</taxon>
        <taxon>Camelineae</taxon>
        <taxon>Arabidopsis</taxon>
    </lineage>
</organism>